<dbReference type="InterPro" id="IPR038717">
    <property type="entry name" value="Tc1-like_DDE_dom"/>
</dbReference>
<sequence length="321" mass="38195">MCKDVITLHKSRWITLRIQKTKRIANILGRGRKRATTTRVDKAIQRKIKVNRRKSASSVKHEIEKELKVTISNQTVRRRAHEVGLYGRLARKKPYVNKVNRLKRLIYVKMYRDKGMTFWKQVLWSDESKYNLFGSDGKVMVWRTSKEEFNPKCTVPTVKHGGGNVKVWGCFAWNGVGNLFFIDDNMTGEMYKDILAENLFQSSKKLKLGPDMVFQHDNDPKHTSRIVKNWLDKHRVKRLIWPPFSPDMNPIKHLWDELERRMKEHQPKNQKELRETLQAEWQNIGPDVTNKLVESVPNRLYECSRMKRYPTRYYNCENNFF</sequence>
<evidence type="ECO:0000259" key="1">
    <source>
        <dbReference type="Pfam" id="PF01498"/>
    </source>
</evidence>
<dbReference type="Pfam" id="PF01498">
    <property type="entry name" value="HTH_Tnp_Tc3_2"/>
    <property type="match status" value="1"/>
</dbReference>
<proteinExistence type="predicted"/>
<comment type="caution">
    <text evidence="3">The sequence shown here is derived from an EMBL/GenBank/DDBJ whole genome shotgun (WGS) entry which is preliminary data.</text>
</comment>
<reference evidence="3" key="1">
    <citation type="submission" date="2021-02" db="EMBL/GenBank/DDBJ databases">
        <authorList>
            <person name="Nowell W R."/>
        </authorList>
    </citation>
    <scope>NUCLEOTIDE SEQUENCE</scope>
</reference>
<dbReference type="AlphaFoldDB" id="A0A819AMZ4"/>
<dbReference type="GO" id="GO:0006313">
    <property type="term" value="P:DNA transposition"/>
    <property type="evidence" value="ECO:0007669"/>
    <property type="project" value="InterPro"/>
</dbReference>
<dbReference type="GO" id="GO:0003677">
    <property type="term" value="F:DNA binding"/>
    <property type="evidence" value="ECO:0007669"/>
    <property type="project" value="InterPro"/>
</dbReference>
<dbReference type="InterPro" id="IPR002492">
    <property type="entry name" value="Transposase_Tc1-like"/>
</dbReference>
<dbReference type="Proteomes" id="UP000663842">
    <property type="component" value="Unassembled WGS sequence"/>
</dbReference>
<dbReference type="PANTHER" id="PTHR23022:SF135">
    <property type="entry name" value="SI:DKEY-77F5.3"/>
    <property type="match status" value="1"/>
</dbReference>
<dbReference type="EMBL" id="CAJOBF010000272">
    <property type="protein sequence ID" value="CAF3787861.1"/>
    <property type="molecule type" value="Genomic_DNA"/>
</dbReference>
<evidence type="ECO:0000313" key="3">
    <source>
        <dbReference type="EMBL" id="CAF3787861.1"/>
    </source>
</evidence>
<dbReference type="PANTHER" id="PTHR23022">
    <property type="entry name" value="TRANSPOSABLE ELEMENT-RELATED"/>
    <property type="match status" value="1"/>
</dbReference>
<organism evidence="3 4">
    <name type="scientific">Rotaria magnacalcarata</name>
    <dbReference type="NCBI Taxonomy" id="392030"/>
    <lineage>
        <taxon>Eukaryota</taxon>
        <taxon>Metazoa</taxon>
        <taxon>Spiralia</taxon>
        <taxon>Gnathifera</taxon>
        <taxon>Rotifera</taxon>
        <taxon>Eurotatoria</taxon>
        <taxon>Bdelloidea</taxon>
        <taxon>Philodinida</taxon>
        <taxon>Philodinidae</taxon>
        <taxon>Rotaria</taxon>
    </lineage>
</organism>
<feature type="domain" description="Tc1-like transposase DDE" evidence="2">
    <location>
        <begin position="122"/>
        <end position="274"/>
    </location>
</feature>
<dbReference type="Pfam" id="PF13358">
    <property type="entry name" value="DDE_3"/>
    <property type="match status" value="1"/>
</dbReference>
<dbReference type="GO" id="GO:0015074">
    <property type="term" value="P:DNA integration"/>
    <property type="evidence" value="ECO:0007669"/>
    <property type="project" value="InterPro"/>
</dbReference>
<dbReference type="InterPro" id="IPR052338">
    <property type="entry name" value="Transposase_5"/>
</dbReference>
<dbReference type="Gene3D" id="3.30.420.10">
    <property type="entry name" value="Ribonuclease H-like superfamily/Ribonuclease H"/>
    <property type="match status" value="1"/>
</dbReference>
<evidence type="ECO:0000259" key="2">
    <source>
        <dbReference type="Pfam" id="PF13358"/>
    </source>
</evidence>
<gene>
    <name evidence="3" type="ORF">UXM345_LOCUS4044</name>
</gene>
<accession>A0A819AMZ4</accession>
<dbReference type="InterPro" id="IPR036397">
    <property type="entry name" value="RNaseH_sf"/>
</dbReference>
<name>A0A819AMZ4_9BILA</name>
<evidence type="ECO:0008006" key="5">
    <source>
        <dbReference type="Google" id="ProtNLM"/>
    </source>
</evidence>
<feature type="domain" description="Transposase Tc1-like" evidence="1">
    <location>
        <begin position="42"/>
        <end position="112"/>
    </location>
</feature>
<evidence type="ECO:0000313" key="4">
    <source>
        <dbReference type="Proteomes" id="UP000663842"/>
    </source>
</evidence>
<protein>
    <recommendedName>
        <fullName evidence="5">Transposase</fullName>
    </recommendedName>
</protein>